<proteinExistence type="predicted"/>
<dbReference type="EMBL" id="JAGFNK010000011">
    <property type="protein sequence ID" value="KAI9512163.1"/>
    <property type="molecule type" value="Genomic_DNA"/>
</dbReference>
<reference evidence="1" key="1">
    <citation type="submission" date="2021-03" db="EMBL/GenBank/DDBJ databases">
        <title>Evolutionary priming and transition to the ectomycorrhizal habit in an iconic lineage of mushroom-forming fungi: is preadaptation a requirement?</title>
        <authorList>
            <consortium name="DOE Joint Genome Institute"/>
            <person name="Looney B.P."/>
            <person name="Miyauchi S."/>
            <person name="Morin E."/>
            <person name="Drula E."/>
            <person name="Courty P.E."/>
            <person name="Chicoki N."/>
            <person name="Fauchery L."/>
            <person name="Kohler A."/>
            <person name="Kuo A."/>
            <person name="LaButti K."/>
            <person name="Pangilinan J."/>
            <person name="Lipzen A."/>
            <person name="Riley R."/>
            <person name="Andreopoulos W."/>
            <person name="He G."/>
            <person name="Johnson J."/>
            <person name="Barry K.W."/>
            <person name="Grigoriev I.V."/>
            <person name="Nagy L."/>
            <person name="Hibbett D."/>
            <person name="Henrissat B."/>
            <person name="Matheny P.B."/>
            <person name="Labbe J."/>
            <person name="Martin A.F."/>
        </authorList>
    </citation>
    <scope>NUCLEOTIDE SEQUENCE</scope>
    <source>
        <strain evidence="1">BPL698</strain>
    </source>
</reference>
<comment type="caution">
    <text evidence="1">The sequence shown here is derived from an EMBL/GenBank/DDBJ whole genome shotgun (WGS) entry which is preliminary data.</text>
</comment>
<keyword evidence="2" id="KW-1185">Reference proteome</keyword>
<protein>
    <submittedName>
        <fullName evidence="1">Uncharacterized protein</fullName>
    </submittedName>
</protein>
<name>A0ACC0UKE0_9AGAM</name>
<gene>
    <name evidence="1" type="ORF">F5148DRAFT_52238</name>
</gene>
<evidence type="ECO:0000313" key="2">
    <source>
        <dbReference type="Proteomes" id="UP001207468"/>
    </source>
</evidence>
<accession>A0ACC0UKE0</accession>
<evidence type="ECO:0000313" key="1">
    <source>
        <dbReference type="EMBL" id="KAI9512163.1"/>
    </source>
</evidence>
<sequence length="556" mass="62442">MIVSRGIVDVASLLTAAAAMKGSSEDMWARYMKEVKEHDTRITDAWKEDANALVVFTGLFSAIVGAFIIESYKKLSPDSGDQTVYLLGQISQQLTNFMNGTLLNPPLGQQFSPDISIICVNTLWVSSLVLSVTSALFATLLQQWSRRYIQMPYIQSMASEQARVRSFLFLGTQKYKIRLAVETPQALLNVSVFLFFTGLVVFFFKIHQTVAIVVSISVGLFATAYFTATILPCVDHMCPYRTPISNIWWYPWHASLALATLFLRWLVAQFRDCLVPDGSGEVRSFLHNKLLGWLNVWGEAIKKRRDHLKRGFGKSIIQGALDAPVDVDRKALTWLFSHLALADNTKLPQFVANIPRDEIVKLMTPPLELESGKMKMVFREHLLTLLHNCAFGTPTIGLEEQERKNCLLVCLGAIHHITKTLITPHGYSRSDESILLNDLRTDFAKSSLMQVLWVDPDAAIRVISRSICALLARRLVTGDRFEESDLRWIHDVTGEPQSSIYGATHRDALDHVNRKSFVYGILSDQEGISGPPNRAPCRAIHRNTRDSHGCRDPAPL</sequence>
<organism evidence="1 2">
    <name type="scientific">Russula earlei</name>
    <dbReference type="NCBI Taxonomy" id="71964"/>
    <lineage>
        <taxon>Eukaryota</taxon>
        <taxon>Fungi</taxon>
        <taxon>Dikarya</taxon>
        <taxon>Basidiomycota</taxon>
        <taxon>Agaricomycotina</taxon>
        <taxon>Agaricomycetes</taxon>
        <taxon>Russulales</taxon>
        <taxon>Russulaceae</taxon>
        <taxon>Russula</taxon>
    </lineage>
</organism>
<dbReference type="Proteomes" id="UP001207468">
    <property type="component" value="Unassembled WGS sequence"/>
</dbReference>